<dbReference type="PANTHER" id="PTHR31527:SF0">
    <property type="entry name" value="RE64534P"/>
    <property type="match status" value="1"/>
</dbReference>
<dbReference type="Pfam" id="PF09347">
    <property type="entry name" value="DUF1989"/>
    <property type="match status" value="1"/>
</dbReference>
<evidence type="ECO:0000313" key="2">
    <source>
        <dbReference type="EMBL" id="KMU85713.1"/>
    </source>
</evidence>
<reference evidence="3" key="1">
    <citation type="journal article" date="2010" name="Genome Res.">
        <title>Population genomic sequencing of Coccidioides fungi reveals recent hybridization and transposon control.</title>
        <authorList>
            <person name="Neafsey D.E."/>
            <person name="Barker B.M."/>
            <person name="Sharpton T.J."/>
            <person name="Stajich J.E."/>
            <person name="Park D.J."/>
            <person name="Whiston E."/>
            <person name="Hung C.-Y."/>
            <person name="McMahan C."/>
            <person name="White J."/>
            <person name="Sykes S."/>
            <person name="Heiman D."/>
            <person name="Young S."/>
            <person name="Zeng Q."/>
            <person name="Abouelleil A."/>
            <person name="Aftuck L."/>
            <person name="Bessette D."/>
            <person name="Brown A."/>
            <person name="FitzGerald M."/>
            <person name="Lui A."/>
            <person name="Macdonald J.P."/>
            <person name="Priest M."/>
            <person name="Orbach M.J."/>
            <person name="Galgiani J.N."/>
            <person name="Kirkland T.N."/>
            <person name="Cole G.T."/>
            <person name="Birren B.W."/>
            <person name="Henn M.R."/>
            <person name="Taylor J.W."/>
            <person name="Rounsley S.D."/>
        </authorList>
    </citation>
    <scope>NUCLEOTIDE SEQUENCE [LARGE SCALE GENOMIC DNA]</scope>
    <source>
        <strain evidence="3">H538.4</strain>
    </source>
</reference>
<dbReference type="STRING" id="396776.A0A0J8UEG8"/>
<dbReference type="PANTHER" id="PTHR31527">
    <property type="entry name" value="RE64534P"/>
    <property type="match status" value="1"/>
</dbReference>
<accession>A0A0J8UEG8</accession>
<dbReference type="AlphaFoldDB" id="A0A0J8UEG8"/>
<sequence length="119" mass="13533">MGGESDDFHCHSNLTRAVAPYGLNEFDVHDVINVFQVTKLDEKGRYCMGASPAKKGDYFEFFAEVDPALRLVDLSRRRSLPLGLGWKRRNARNRPAVGRRGLQHDGLEYLGRMEVPRTL</sequence>
<feature type="domain" description="DUF1989" evidence="1">
    <location>
        <begin position="4"/>
        <end position="66"/>
    </location>
</feature>
<name>A0A0J8UEG8_COCIT</name>
<evidence type="ECO:0000259" key="1">
    <source>
        <dbReference type="Pfam" id="PF09347"/>
    </source>
</evidence>
<protein>
    <submittedName>
        <fullName evidence="2">Meiotic chromosome segregation protein</fullName>
    </submittedName>
</protein>
<proteinExistence type="predicted"/>
<dbReference type="VEuPathDB" id="FungiDB:CIHG_03753"/>
<organism evidence="2 3">
    <name type="scientific">Coccidioides immitis H538.4</name>
    <dbReference type="NCBI Taxonomy" id="396776"/>
    <lineage>
        <taxon>Eukaryota</taxon>
        <taxon>Fungi</taxon>
        <taxon>Dikarya</taxon>
        <taxon>Ascomycota</taxon>
        <taxon>Pezizomycotina</taxon>
        <taxon>Eurotiomycetes</taxon>
        <taxon>Eurotiomycetidae</taxon>
        <taxon>Onygenales</taxon>
        <taxon>Onygenaceae</taxon>
        <taxon>Coccidioides</taxon>
    </lineage>
</organism>
<dbReference type="EMBL" id="DS016989">
    <property type="protein sequence ID" value="KMU85713.1"/>
    <property type="molecule type" value="Genomic_DNA"/>
</dbReference>
<evidence type="ECO:0000313" key="3">
    <source>
        <dbReference type="Proteomes" id="UP000054563"/>
    </source>
</evidence>
<dbReference type="Proteomes" id="UP000054563">
    <property type="component" value="Unassembled WGS sequence"/>
</dbReference>
<gene>
    <name evidence="2" type="ORF">CIHG_03753</name>
</gene>
<dbReference type="eggNOG" id="ENOG502QSJ0">
    <property type="taxonomic scope" value="Eukaryota"/>
</dbReference>
<dbReference type="OrthoDB" id="504708at2759"/>
<dbReference type="InterPro" id="IPR018959">
    <property type="entry name" value="DUF1989"/>
</dbReference>